<keyword evidence="2" id="KW-1185">Reference proteome</keyword>
<name>A0A6P5LSQ6_PHACI</name>
<organism evidence="2 3">
    <name type="scientific">Phascolarctos cinereus</name>
    <name type="common">Koala</name>
    <dbReference type="NCBI Taxonomy" id="38626"/>
    <lineage>
        <taxon>Eukaryota</taxon>
        <taxon>Metazoa</taxon>
        <taxon>Chordata</taxon>
        <taxon>Craniata</taxon>
        <taxon>Vertebrata</taxon>
        <taxon>Euteleostomi</taxon>
        <taxon>Mammalia</taxon>
        <taxon>Metatheria</taxon>
        <taxon>Diprotodontia</taxon>
        <taxon>Phascolarctidae</taxon>
        <taxon>Phascolarctos</taxon>
    </lineage>
</organism>
<dbReference type="RefSeq" id="XP_020859069.1">
    <property type="nucleotide sequence ID" value="XM_021003410.1"/>
</dbReference>
<evidence type="ECO:0000313" key="14">
    <source>
        <dbReference type="RefSeq" id="XP_020859068.1"/>
    </source>
</evidence>
<dbReference type="RefSeq" id="XP_020859059.1">
    <property type="nucleotide sequence ID" value="XM_021003400.1"/>
</dbReference>
<dbReference type="RefSeq" id="XP_020859061.1">
    <property type="nucleotide sequence ID" value="XM_021003402.1"/>
</dbReference>
<feature type="compositionally biased region" description="Polar residues" evidence="1">
    <location>
        <begin position="209"/>
        <end position="223"/>
    </location>
</feature>
<evidence type="ECO:0000313" key="8">
    <source>
        <dbReference type="RefSeq" id="XP_020859061.1"/>
    </source>
</evidence>
<feature type="region of interest" description="Disordered" evidence="1">
    <location>
        <begin position="182"/>
        <end position="303"/>
    </location>
</feature>
<evidence type="ECO:0000313" key="10">
    <source>
        <dbReference type="RefSeq" id="XP_020859064.1"/>
    </source>
</evidence>
<accession>A0A6P5LSQ6</accession>
<evidence type="ECO:0000313" key="13">
    <source>
        <dbReference type="RefSeq" id="XP_020859067.1"/>
    </source>
</evidence>
<evidence type="ECO:0000313" key="4">
    <source>
        <dbReference type="RefSeq" id="XP_020859057.1"/>
    </source>
</evidence>
<evidence type="ECO:0000313" key="15">
    <source>
        <dbReference type="RefSeq" id="XP_020859069.1"/>
    </source>
</evidence>
<dbReference type="RefSeq" id="XP_020859060.1">
    <property type="nucleotide sequence ID" value="XM_021003401.1"/>
</dbReference>
<evidence type="ECO:0000313" key="3">
    <source>
        <dbReference type="RefSeq" id="XP_020859056.1"/>
    </source>
</evidence>
<dbReference type="RefSeq" id="XP_020859057.1">
    <property type="nucleotide sequence ID" value="XM_021003398.1"/>
</dbReference>
<evidence type="ECO:0000313" key="7">
    <source>
        <dbReference type="RefSeq" id="XP_020859060.1"/>
    </source>
</evidence>
<dbReference type="AlphaFoldDB" id="A0A6P5LSQ6"/>
<dbReference type="RefSeq" id="XP_020859066.1">
    <property type="nucleotide sequence ID" value="XM_021003407.1"/>
</dbReference>
<evidence type="ECO:0000256" key="1">
    <source>
        <dbReference type="SAM" id="MobiDB-lite"/>
    </source>
</evidence>
<feature type="region of interest" description="Disordered" evidence="1">
    <location>
        <begin position="103"/>
        <end position="153"/>
    </location>
</feature>
<dbReference type="RefSeq" id="XP_020859058.1">
    <property type="nucleotide sequence ID" value="XM_021003399.1"/>
</dbReference>
<evidence type="ECO:0000313" key="5">
    <source>
        <dbReference type="RefSeq" id="XP_020859058.1"/>
    </source>
</evidence>
<dbReference type="RefSeq" id="XP_020859068.1">
    <property type="nucleotide sequence ID" value="XM_021003409.1"/>
</dbReference>
<dbReference type="RefSeq" id="XP_020859065.1">
    <property type="nucleotide sequence ID" value="XM_021003406.1"/>
</dbReference>
<dbReference type="RefSeq" id="XP_020859063.1">
    <property type="nucleotide sequence ID" value="XM_021003404.1"/>
</dbReference>
<gene>
    <name evidence="3 4 5 6 7 8 9 10 11 12 13 14 15" type="primary">LOC110219759</name>
</gene>
<dbReference type="RefSeq" id="XP_020859067.1">
    <property type="nucleotide sequence ID" value="XM_021003408.1"/>
</dbReference>
<reference evidence="3 4" key="1">
    <citation type="submission" date="2025-04" db="UniProtKB">
        <authorList>
            <consortium name="RefSeq"/>
        </authorList>
    </citation>
    <scope>IDENTIFICATION</scope>
    <source>
        <tissue evidence="3 4">Spleen</tissue>
    </source>
</reference>
<dbReference type="RefSeq" id="XP_020859064.1">
    <property type="nucleotide sequence ID" value="XM_021003405.1"/>
</dbReference>
<evidence type="ECO:0000313" key="11">
    <source>
        <dbReference type="RefSeq" id="XP_020859065.1"/>
    </source>
</evidence>
<dbReference type="GeneID" id="110219759"/>
<evidence type="ECO:0000313" key="12">
    <source>
        <dbReference type="RefSeq" id="XP_020859066.1"/>
    </source>
</evidence>
<evidence type="ECO:0000313" key="2">
    <source>
        <dbReference type="Proteomes" id="UP000515140"/>
    </source>
</evidence>
<dbReference type="KEGG" id="pcw:110219759"/>
<sequence>MRLIDQNSLFLRVNSWISLKKYLRAKVTSTHSDNGGSHLLNVKLAWQEIPGRKHIKGQHQSIFSIPAQSRDCSWSSVPPTPEASSKDIKGHFEYLEDALMCPDLPPAYQTDDSKDKSSDDSDGDNSDDSTENHDSSSDHSDNHSHDGHANDVYSNGCVKLHQQGMHTVGSHLHNMQTELEQSCTNAVERSGRAVEPEEEEEEVHKENEASQQTEQEAPPSGSTLDDGGTMSASSDLESCESEGSPDEELLVPSLPPSFIPGQLGDFEDDLLYPRLPPVSQIPSNSESELARWEKTEQQPSFSSSCDLCLCRLI</sequence>
<dbReference type="RefSeq" id="XP_020859056.1">
    <property type="nucleotide sequence ID" value="XM_021003397.1"/>
</dbReference>
<dbReference type="Proteomes" id="UP000515140">
    <property type="component" value="Unplaced"/>
</dbReference>
<evidence type="ECO:0000313" key="6">
    <source>
        <dbReference type="RefSeq" id="XP_020859059.1"/>
    </source>
</evidence>
<protein>
    <submittedName>
        <fullName evidence="3 4">Acidic repeat-containing protein-like isoform X1</fullName>
    </submittedName>
</protein>
<evidence type="ECO:0000313" key="9">
    <source>
        <dbReference type="RefSeq" id="XP_020859063.1"/>
    </source>
</evidence>
<proteinExistence type="predicted"/>
<feature type="compositionally biased region" description="Basic and acidic residues" evidence="1">
    <location>
        <begin position="130"/>
        <end position="149"/>
    </location>
</feature>
<feature type="compositionally biased region" description="Acidic residues" evidence="1">
    <location>
        <begin position="120"/>
        <end position="129"/>
    </location>
</feature>
<feature type="compositionally biased region" description="Acidic residues" evidence="1">
    <location>
        <begin position="237"/>
        <end position="249"/>
    </location>
</feature>